<organism evidence="1 2">
    <name type="scientific">Clunio marinus</name>
    <dbReference type="NCBI Taxonomy" id="568069"/>
    <lineage>
        <taxon>Eukaryota</taxon>
        <taxon>Metazoa</taxon>
        <taxon>Ecdysozoa</taxon>
        <taxon>Arthropoda</taxon>
        <taxon>Hexapoda</taxon>
        <taxon>Insecta</taxon>
        <taxon>Pterygota</taxon>
        <taxon>Neoptera</taxon>
        <taxon>Endopterygota</taxon>
        <taxon>Diptera</taxon>
        <taxon>Nematocera</taxon>
        <taxon>Chironomoidea</taxon>
        <taxon>Chironomidae</taxon>
        <taxon>Clunio</taxon>
    </lineage>
</organism>
<sequence>MALGRMLTYMSLHTFPRRRVTTQMLLNTQSVPYDREGKVLRVEMKLNMDKHYIFIIILLDGCARKVKRQFISAYHYLHYQQAVSLMSLHELTF</sequence>
<accession>A0A1J1HPE9</accession>
<gene>
    <name evidence="1" type="ORF">CLUMA_CG003656</name>
</gene>
<reference evidence="1 2" key="1">
    <citation type="submission" date="2015-04" db="EMBL/GenBank/DDBJ databases">
        <authorList>
            <person name="Syromyatnikov M.Y."/>
            <person name="Popov V.N."/>
        </authorList>
    </citation>
    <scope>NUCLEOTIDE SEQUENCE [LARGE SCALE GENOMIC DNA]</scope>
</reference>
<protein>
    <submittedName>
        <fullName evidence="1">CLUMA_CG003656, isoform A</fullName>
    </submittedName>
</protein>
<dbReference type="EMBL" id="CVRI01000015">
    <property type="protein sequence ID" value="CRK89925.1"/>
    <property type="molecule type" value="Genomic_DNA"/>
</dbReference>
<proteinExistence type="predicted"/>
<evidence type="ECO:0000313" key="2">
    <source>
        <dbReference type="Proteomes" id="UP000183832"/>
    </source>
</evidence>
<dbReference type="AlphaFoldDB" id="A0A1J1HPE9"/>
<keyword evidence="2" id="KW-1185">Reference proteome</keyword>
<name>A0A1J1HPE9_9DIPT</name>
<evidence type="ECO:0000313" key="1">
    <source>
        <dbReference type="EMBL" id="CRK89925.1"/>
    </source>
</evidence>
<dbReference type="Proteomes" id="UP000183832">
    <property type="component" value="Unassembled WGS sequence"/>
</dbReference>